<dbReference type="SMART" id="SM00612">
    <property type="entry name" value="Kelch"/>
    <property type="match status" value="6"/>
</dbReference>
<dbReference type="Gene3D" id="2.120.10.80">
    <property type="entry name" value="Kelch-type beta propeller"/>
    <property type="match status" value="1"/>
</dbReference>
<evidence type="ECO:0000313" key="5">
    <source>
        <dbReference type="WBParaSite" id="EVEC_0000389501-mRNA-1"/>
    </source>
</evidence>
<name>A0A0N4V1Q6_ENTVE</name>
<evidence type="ECO:0000313" key="3">
    <source>
        <dbReference type="EMBL" id="VDD88460.1"/>
    </source>
</evidence>
<dbReference type="CDD" id="cd14733">
    <property type="entry name" value="BACK"/>
    <property type="match status" value="1"/>
</dbReference>
<reference evidence="3 4" key="2">
    <citation type="submission" date="2018-10" db="EMBL/GenBank/DDBJ databases">
        <authorList>
            <consortium name="Pathogen Informatics"/>
        </authorList>
    </citation>
    <scope>NUCLEOTIDE SEQUENCE [LARGE SCALE GENOMIC DNA]</scope>
</reference>
<protein>
    <submittedName>
        <fullName evidence="5">BACK domain-containing protein</fullName>
    </submittedName>
</protein>
<organism evidence="5">
    <name type="scientific">Enterobius vermicularis</name>
    <name type="common">Human pinworm</name>
    <dbReference type="NCBI Taxonomy" id="51028"/>
    <lineage>
        <taxon>Eukaryota</taxon>
        <taxon>Metazoa</taxon>
        <taxon>Ecdysozoa</taxon>
        <taxon>Nematoda</taxon>
        <taxon>Chromadorea</taxon>
        <taxon>Rhabditida</taxon>
        <taxon>Spirurina</taxon>
        <taxon>Oxyuridomorpha</taxon>
        <taxon>Oxyuroidea</taxon>
        <taxon>Oxyuridae</taxon>
        <taxon>Enterobius</taxon>
    </lineage>
</organism>
<reference evidence="5" key="1">
    <citation type="submission" date="2017-02" db="UniProtKB">
        <authorList>
            <consortium name="WormBaseParasite"/>
        </authorList>
    </citation>
    <scope>IDENTIFICATION</scope>
</reference>
<dbReference type="PANTHER" id="PTHR45632:SF3">
    <property type="entry name" value="KELCH-LIKE PROTEIN 32"/>
    <property type="match status" value="1"/>
</dbReference>
<keyword evidence="4" id="KW-1185">Reference proteome</keyword>
<keyword evidence="2" id="KW-0677">Repeat</keyword>
<sequence>MFDVASYLLIDPVLDFLTNLIESLITVDTVIEVFRFAKDRHIPLANVVWKRLIRDFEELQSTGNFFKLKEDELINLLKDPMVDFTRTKVNTVIRDWLQNKAGTDEGENSDSIKVWLHNYNDAYCENLREPLPHIILLATGGFINGPTDVIEAYDRNNQEWVVANARLKHPNMYHCAVNVGDDMYFVGGSDGIESRNATRRYNFETRKSSDSAWMYNRRCFLMGGLLDKSHIIAIGGYNGFTRLTSAEIFDVAANQWKLTANMETRRSDGGCAIINGIAYAVGGFDGTQCYKTVECYENEYNRWIPMRPMRRKRSGVGVVTLYGALFVCGGFDGLIRQNTSELFDPREGRWHTMQSMKLNRSNFGIEYFDKRVMVCGGFMQDQWNRGTVEFCECYDIRANAWHQMAPLNHARSALKLAVIDHYDTITAMFKSRIESSFT</sequence>
<dbReference type="STRING" id="51028.A0A0N4V1Q6"/>
<dbReference type="PANTHER" id="PTHR45632">
    <property type="entry name" value="LD33804P"/>
    <property type="match status" value="1"/>
</dbReference>
<evidence type="ECO:0000313" key="4">
    <source>
        <dbReference type="Proteomes" id="UP000274131"/>
    </source>
</evidence>
<dbReference type="EMBL" id="UXUI01007635">
    <property type="protein sequence ID" value="VDD88460.1"/>
    <property type="molecule type" value="Genomic_DNA"/>
</dbReference>
<keyword evidence="1" id="KW-0880">Kelch repeat</keyword>
<proteinExistence type="predicted"/>
<dbReference type="InterPro" id="IPR015915">
    <property type="entry name" value="Kelch-typ_b-propeller"/>
</dbReference>
<dbReference type="Proteomes" id="UP000274131">
    <property type="component" value="Unassembled WGS sequence"/>
</dbReference>
<gene>
    <name evidence="3" type="ORF">EVEC_LOCUS3603</name>
</gene>
<dbReference type="InterPro" id="IPR006652">
    <property type="entry name" value="Kelch_1"/>
</dbReference>
<accession>A0A0N4V1Q6</accession>
<dbReference type="WBParaSite" id="EVEC_0000389501-mRNA-1">
    <property type="protein sequence ID" value="EVEC_0000389501-mRNA-1"/>
    <property type="gene ID" value="EVEC_0000389501"/>
</dbReference>
<dbReference type="SUPFAM" id="SSF117281">
    <property type="entry name" value="Kelch motif"/>
    <property type="match status" value="1"/>
</dbReference>
<dbReference type="AlphaFoldDB" id="A0A0N4V1Q6"/>
<evidence type="ECO:0000256" key="1">
    <source>
        <dbReference type="ARBA" id="ARBA00022441"/>
    </source>
</evidence>
<dbReference type="OrthoDB" id="5803581at2759"/>
<dbReference type="Pfam" id="PF24681">
    <property type="entry name" value="Kelch_KLHDC2_KLHL20_DRC7"/>
    <property type="match status" value="1"/>
</dbReference>
<evidence type="ECO:0000256" key="2">
    <source>
        <dbReference type="ARBA" id="ARBA00022737"/>
    </source>
</evidence>